<evidence type="ECO:0000256" key="2">
    <source>
        <dbReference type="ARBA" id="ARBA00022692"/>
    </source>
</evidence>
<evidence type="ECO:0000313" key="9">
    <source>
        <dbReference type="EMBL" id="MVZ98367.1"/>
    </source>
</evidence>
<evidence type="ECO:0000256" key="3">
    <source>
        <dbReference type="ARBA" id="ARBA00022989"/>
    </source>
</evidence>
<keyword evidence="4" id="KW-0560">Oxidoreductase</keyword>
<feature type="domain" description="Fatty acid hydroxylase" evidence="8">
    <location>
        <begin position="91"/>
        <end position="227"/>
    </location>
</feature>
<proteinExistence type="predicted"/>
<evidence type="ECO:0000256" key="6">
    <source>
        <dbReference type="ARBA" id="ARBA00023136"/>
    </source>
</evidence>
<dbReference type="GO" id="GO:0008610">
    <property type="term" value="P:lipid biosynthetic process"/>
    <property type="evidence" value="ECO:0007669"/>
    <property type="project" value="InterPro"/>
</dbReference>
<keyword evidence="10" id="KW-1185">Reference proteome</keyword>
<feature type="transmembrane region" description="Helical" evidence="7">
    <location>
        <begin position="48"/>
        <end position="71"/>
    </location>
</feature>
<dbReference type="GO" id="GO:0006643">
    <property type="term" value="P:membrane lipid metabolic process"/>
    <property type="evidence" value="ECO:0007669"/>
    <property type="project" value="TreeGrafter"/>
</dbReference>
<dbReference type="GO" id="GO:0005506">
    <property type="term" value="F:iron ion binding"/>
    <property type="evidence" value="ECO:0007669"/>
    <property type="project" value="InterPro"/>
</dbReference>
<feature type="transmembrane region" description="Helical" evidence="7">
    <location>
        <begin position="83"/>
        <end position="103"/>
    </location>
</feature>
<accession>A0A6I4LXT1</accession>
<dbReference type="Proteomes" id="UP000471147">
    <property type="component" value="Unassembled WGS sequence"/>
</dbReference>
<evidence type="ECO:0000259" key="8">
    <source>
        <dbReference type="Pfam" id="PF04116"/>
    </source>
</evidence>
<dbReference type="InterPro" id="IPR006694">
    <property type="entry name" value="Fatty_acid_hydroxylase"/>
</dbReference>
<dbReference type="PANTHER" id="PTHR21624">
    <property type="entry name" value="STEROL DESATURASE-RELATED PROTEIN"/>
    <property type="match status" value="1"/>
</dbReference>
<evidence type="ECO:0000256" key="5">
    <source>
        <dbReference type="ARBA" id="ARBA00023098"/>
    </source>
</evidence>
<feature type="transmembrane region" description="Helical" evidence="7">
    <location>
        <begin position="6"/>
        <end position="28"/>
    </location>
</feature>
<reference evidence="9 10" key="1">
    <citation type="submission" date="2019-01" db="EMBL/GenBank/DDBJ databases">
        <title>Sphingorhabdus lacus sp.nov., isolated from an oligotrophic freshwater lake.</title>
        <authorList>
            <person name="Park M."/>
        </authorList>
    </citation>
    <scope>NUCLEOTIDE SEQUENCE [LARGE SCALE GENOMIC DNA]</scope>
    <source>
        <strain evidence="9 10">IMCC26285</strain>
    </source>
</reference>
<evidence type="ECO:0000313" key="10">
    <source>
        <dbReference type="Proteomes" id="UP000471147"/>
    </source>
</evidence>
<dbReference type="PANTHER" id="PTHR21624:SF1">
    <property type="entry name" value="ALKYLGLYCEROL MONOOXYGENASE"/>
    <property type="match status" value="1"/>
</dbReference>
<comment type="caution">
    <text evidence="9">The sequence shown here is derived from an EMBL/GenBank/DDBJ whole genome shotgun (WGS) entry which is preliminary data.</text>
</comment>
<gene>
    <name evidence="9" type="ORF">EUU23_11755</name>
</gene>
<dbReference type="GO" id="GO:0016020">
    <property type="term" value="C:membrane"/>
    <property type="evidence" value="ECO:0007669"/>
    <property type="project" value="GOC"/>
</dbReference>
<dbReference type="EMBL" id="SDWJ01000002">
    <property type="protein sequence ID" value="MVZ98367.1"/>
    <property type="molecule type" value="Genomic_DNA"/>
</dbReference>
<evidence type="ECO:0000256" key="7">
    <source>
        <dbReference type="SAM" id="Phobius"/>
    </source>
</evidence>
<evidence type="ECO:0000256" key="1">
    <source>
        <dbReference type="ARBA" id="ARBA00004127"/>
    </source>
</evidence>
<protein>
    <submittedName>
        <fullName evidence="9">Sterol desaturase family protein</fullName>
    </submittedName>
</protein>
<dbReference type="GO" id="GO:0050479">
    <property type="term" value="F:glyceryl-ether monooxygenase activity"/>
    <property type="evidence" value="ECO:0007669"/>
    <property type="project" value="TreeGrafter"/>
</dbReference>
<dbReference type="InterPro" id="IPR051689">
    <property type="entry name" value="Sterol_desaturase/TMEM195"/>
</dbReference>
<keyword evidence="3 7" id="KW-1133">Transmembrane helix</keyword>
<dbReference type="OrthoDB" id="9770329at2"/>
<dbReference type="Pfam" id="PF04116">
    <property type="entry name" value="FA_hydroxylase"/>
    <property type="match status" value="1"/>
</dbReference>
<organism evidence="9 10">
    <name type="scientific">Sphingorhabdus profundilacus</name>
    <dbReference type="NCBI Taxonomy" id="2509718"/>
    <lineage>
        <taxon>Bacteria</taxon>
        <taxon>Pseudomonadati</taxon>
        <taxon>Pseudomonadota</taxon>
        <taxon>Alphaproteobacteria</taxon>
        <taxon>Sphingomonadales</taxon>
        <taxon>Sphingomonadaceae</taxon>
        <taxon>Sphingorhabdus</taxon>
    </lineage>
</organism>
<dbReference type="AlphaFoldDB" id="A0A6I4LXT1"/>
<dbReference type="GO" id="GO:0012505">
    <property type="term" value="C:endomembrane system"/>
    <property type="evidence" value="ECO:0007669"/>
    <property type="project" value="UniProtKB-SubCell"/>
</dbReference>
<dbReference type="RefSeq" id="WP_160354282.1">
    <property type="nucleotide sequence ID" value="NZ_SDWJ01000002.1"/>
</dbReference>
<name>A0A6I4LXT1_9SPHN</name>
<keyword evidence="5" id="KW-0443">Lipid metabolism</keyword>
<keyword evidence="6 7" id="KW-0472">Membrane</keyword>
<evidence type="ECO:0000256" key="4">
    <source>
        <dbReference type="ARBA" id="ARBA00023002"/>
    </source>
</evidence>
<sequence>MIEAGLGLYAIAIPAAMLALMAVAEWFWPRRELVLGRYPRWLTHALFFLTNAVIGRILSMVVVVGSAAVWADTHHFGLFNQTVWPWWVEALLAFILLDLAVWVQHWTMHRVGFLWRMHKVHHSDRDLDATTALRFHPFELIVSTLFKSACVAALGVPLLVALAFELWLNCNALFNHSNIRLPRQTDRIIRYILVTPDMHLVHHSIDVAEQNRNYGFALTWWDRLFGTYADESAMGREHQAIGLSEIDDGRPSTFLWSMKLPVT</sequence>
<comment type="subcellular location">
    <subcellularLocation>
        <location evidence="1">Endomembrane system</location>
        <topology evidence="1">Multi-pass membrane protein</topology>
    </subcellularLocation>
</comment>
<keyword evidence="2 7" id="KW-0812">Transmembrane</keyword>